<dbReference type="InterPro" id="IPR006073">
    <property type="entry name" value="GTP-bd"/>
</dbReference>
<dbReference type="Gene3D" id="3.40.50.300">
    <property type="entry name" value="P-loop containing nucleotide triphosphate hydrolases"/>
    <property type="match status" value="1"/>
</dbReference>
<sequence length="437" mass="48991">MATLRTIYDQEQFTPIDKAITVYFPGPNSYTGEDVVEIHTHGSRAIVSQLFAALRHIPRAHGIGLRQAERGEFTRRAFYNGKMDLTQAEAIRDIIASETALEMQNAALKLHGGLTQLYGMWADRLRHLLATVEARIEFDEQALADLQTTQPEQTILLQGLAQVEEEIRRQLEDTKGEILTNGANVSILGPPNAGKSSLMNAICDRHVAIVSDLPGTTRDLIQVKYDLNGMKVTFVDTAGIREMGPNVEAKSHNEVEMQGIEKALQYLNDTRLAIFLFDHTNVELSKHALDVTLQNLSHDTHLIICLSKSDLIDTAQSTQFMRTIESKYGYRAQITSISNKEPHTVEALLQLVHQQLATELSHVQKQPFITEARHRSHLRNVLKQIKIALESLANARPDLEIVAENIREATSQISYIIGEQTNEQVLDAIFRTFCIGK</sequence>
<dbReference type="Pfam" id="PF12631">
    <property type="entry name" value="MnmE_helical"/>
    <property type="match status" value="1"/>
</dbReference>
<proteinExistence type="inferred from homology"/>
<name>A0A2H6KHZ7_9APIC</name>
<dbReference type="OrthoDB" id="188276at2759"/>
<dbReference type="InterPro" id="IPR025867">
    <property type="entry name" value="MnmE_helical"/>
</dbReference>
<evidence type="ECO:0000256" key="4">
    <source>
        <dbReference type="ARBA" id="ARBA00023134"/>
    </source>
</evidence>
<dbReference type="GO" id="GO:0003924">
    <property type="term" value="F:GTPase activity"/>
    <property type="evidence" value="ECO:0007669"/>
    <property type="project" value="InterPro"/>
</dbReference>
<dbReference type="RefSeq" id="XP_028868865.1">
    <property type="nucleotide sequence ID" value="XM_029013032.1"/>
</dbReference>
<keyword evidence="3 5" id="KW-0547">Nucleotide-binding</keyword>
<dbReference type="EMBL" id="BDSA01000006">
    <property type="protein sequence ID" value="GBE62622.1"/>
    <property type="molecule type" value="Genomic_DNA"/>
</dbReference>
<gene>
    <name evidence="10" type="ORF">BOVATA_041150</name>
</gene>
<evidence type="ECO:0000256" key="1">
    <source>
        <dbReference type="ARBA" id="ARBA00011043"/>
    </source>
</evidence>
<organism evidence="10 11">
    <name type="scientific">Babesia ovata</name>
    <dbReference type="NCBI Taxonomy" id="189622"/>
    <lineage>
        <taxon>Eukaryota</taxon>
        <taxon>Sar</taxon>
        <taxon>Alveolata</taxon>
        <taxon>Apicomplexa</taxon>
        <taxon>Aconoidasida</taxon>
        <taxon>Piroplasmida</taxon>
        <taxon>Babesiidae</taxon>
        <taxon>Babesia</taxon>
    </lineage>
</organism>
<dbReference type="HAMAP" id="MF_00379">
    <property type="entry name" value="GTPase_MnmE"/>
    <property type="match status" value="1"/>
</dbReference>
<dbReference type="GO" id="GO:0005737">
    <property type="term" value="C:cytoplasm"/>
    <property type="evidence" value="ECO:0007669"/>
    <property type="project" value="TreeGrafter"/>
</dbReference>
<dbReference type="SUPFAM" id="SSF116878">
    <property type="entry name" value="TrmE connector domain"/>
    <property type="match status" value="1"/>
</dbReference>
<dbReference type="CDD" id="cd14858">
    <property type="entry name" value="TrmE_N"/>
    <property type="match status" value="1"/>
</dbReference>
<feature type="domain" description="G" evidence="7">
    <location>
        <begin position="185"/>
        <end position="306"/>
    </location>
</feature>
<feature type="coiled-coil region" evidence="6">
    <location>
        <begin position="129"/>
        <end position="177"/>
    </location>
</feature>
<feature type="domain" description="GTP-binding protein TrmE N-terminal" evidence="8">
    <location>
        <begin position="2"/>
        <end position="82"/>
    </location>
</feature>
<dbReference type="Gene3D" id="1.20.120.430">
    <property type="entry name" value="tRNA modification GTPase MnmE domain 2"/>
    <property type="match status" value="1"/>
</dbReference>
<evidence type="ECO:0000313" key="10">
    <source>
        <dbReference type="EMBL" id="GBE62622.1"/>
    </source>
</evidence>
<dbReference type="PANTHER" id="PTHR42714">
    <property type="entry name" value="TRNA MODIFICATION GTPASE GTPBP3"/>
    <property type="match status" value="1"/>
</dbReference>
<dbReference type="Proteomes" id="UP000236319">
    <property type="component" value="Unassembled WGS sequence"/>
</dbReference>
<dbReference type="InterPro" id="IPR027368">
    <property type="entry name" value="MnmE_dom2"/>
</dbReference>
<evidence type="ECO:0000256" key="5">
    <source>
        <dbReference type="RuleBase" id="RU003313"/>
    </source>
</evidence>
<evidence type="ECO:0000256" key="2">
    <source>
        <dbReference type="ARBA" id="ARBA00022694"/>
    </source>
</evidence>
<comment type="caution">
    <text evidence="10">The sequence shown here is derived from an EMBL/GenBank/DDBJ whole genome shotgun (WGS) entry which is preliminary data.</text>
</comment>
<dbReference type="GO" id="GO:0005525">
    <property type="term" value="F:GTP binding"/>
    <property type="evidence" value="ECO:0007669"/>
    <property type="project" value="UniProtKB-KW"/>
</dbReference>
<dbReference type="GeneID" id="39876392"/>
<evidence type="ECO:0000259" key="8">
    <source>
        <dbReference type="Pfam" id="PF10396"/>
    </source>
</evidence>
<dbReference type="SUPFAM" id="SSF52540">
    <property type="entry name" value="P-loop containing nucleoside triphosphate hydrolases"/>
    <property type="match status" value="1"/>
</dbReference>
<dbReference type="PANTHER" id="PTHR42714:SF2">
    <property type="entry name" value="TRNA MODIFICATION GTPASE GTPBP3, MITOCHONDRIAL"/>
    <property type="match status" value="1"/>
</dbReference>
<dbReference type="NCBIfam" id="TIGR00231">
    <property type="entry name" value="small_GTP"/>
    <property type="match status" value="1"/>
</dbReference>
<evidence type="ECO:0000259" key="7">
    <source>
        <dbReference type="Pfam" id="PF01926"/>
    </source>
</evidence>
<evidence type="ECO:0000313" key="11">
    <source>
        <dbReference type="Proteomes" id="UP000236319"/>
    </source>
</evidence>
<dbReference type="Pfam" id="PF10396">
    <property type="entry name" value="TrmE_N"/>
    <property type="match status" value="1"/>
</dbReference>
<dbReference type="Gene3D" id="3.30.1360.120">
    <property type="entry name" value="Probable tRNA modification gtpase trme, domain 1"/>
    <property type="match status" value="1"/>
</dbReference>
<keyword evidence="11" id="KW-1185">Reference proteome</keyword>
<evidence type="ECO:0000259" key="9">
    <source>
        <dbReference type="Pfam" id="PF12631"/>
    </source>
</evidence>
<protein>
    <submittedName>
        <fullName evidence="10">tRNA modification GTPase</fullName>
    </submittedName>
</protein>
<dbReference type="InterPro" id="IPR004520">
    <property type="entry name" value="GTPase_MnmE"/>
</dbReference>
<accession>A0A2H6KHZ7</accession>
<comment type="similarity">
    <text evidence="1 5">Belongs to the TRAFAC class TrmE-Era-EngA-EngB-Septin-like GTPase superfamily. TrmE GTPase family.</text>
</comment>
<dbReference type="GO" id="GO:0002098">
    <property type="term" value="P:tRNA wobble uridine modification"/>
    <property type="evidence" value="ECO:0007669"/>
    <property type="project" value="TreeGrafter"/>
</dbReference>
<reference evidence="10 11" key="1">
    <citation type="journal article" date="2017" name="BMC Genomics">
        <title>Whole-genome assembly of Babesia ovata and comparative genomics between closely related pathogens.</title>
        <authorList>
            <person name="Yamagishi J."/>
            <person name="Asada M."/>
            <person name="Hakimi H."/>
            <person name="Tanaka T.Q."/>
            <person name="Sugimoto C."/>
            <person name="Kawazu S."/>
        </authorList>
    </citation>
    <scope>NUCLEOTIDE SEQUENCE [LARGE SCALE GENOMIC DNA]</scope>
    <source>
        <strain evidence="10 11">Miyake</strain>
    </source>
</reference>
<dbReference type="InterPro" id="IPR005225">
    <property type="entry name" value="Small_GTP-bd"/>
</dbReference>
<dbReference type="InterPro" id="IPR018948">
    <property type="entry name" value="GTP-bd_TrmE_N"/>
</dbReference>
<dbReference type="VEuPathDB" id="PiroplasmaDB:BOVATA_041150"/>
<dbReference type="GO" id="GO:0030488">
    <property type="term" value="P:tRNA methylation"/>
    <property type="evidence" value="ECO:0007669"/>
    <property type="project" value="TreeGrafter"/>
</dbReference>
<keyword evidence="6" id="KW-0175">Coiled coil</keyword>
<keyword evidence="4 5" id="KW-0342">GTP-binding</keyword>
<evidence type="ECO:0000256" key="3">
    <source>
        <dbReference type="ARBA" id="ARBA00022741"/>
    </source>
</evidence>
<dbReference type="InterPro" id="IPR027266">
    <property type="entry name" value="TrmE/GcvT-like"/>
</dbReference>
<evidence type="ECO:0000256" key="6">
    <source>
        <dbReference type="SAM" id="Coils"/>
    </source>
</evidence>
<feature type="domain" description="MnmE helical" evidence="9">
    <location>
        <begin position="85"/>
        <end position="434"/>
    </location>
</feature>
<keyword evidence="2 5" id="KW-0819">tRNA processing</keyword>
<dbReference type="AlphaFoldDB" id="A0A2H6KHZ7"/>
<dbReference type="CDD" id="cd04164">
    <property type="entry name" value="trmE"/>
    <property type="match status" value="1"/>
</dbReference>
<dbReference type="InterPro" id="IPR027417">
    <property type="entry name" value="P-loop_NTPase"/>
</dbReference>
<dbReference type="Pfam" id="PF01926">
    <property type="entry name" value="MMR_HSR1"/>
    <property type="match status" value="1"/>
</dbReference>
<dbReference type="NCBIfam" id="TIGR00450">
    <property type="entry name" value="mnmE_trmE_thdF"/>
    <property type="match status" value="1"/>
</dbReference>
<dbReference type="InterPro" id="IPR031168">
    <property type="entry name" value="G_TrmE"/>
</dbReference>